<dbReference type="Gene3D" id="3.40.50.2300">
    <property type="match status" value="1"/>
</dbReference>
<dbReference type="EMBL" id="JACDTY010000027">
    <property type="protein sequence ID" value="MBA1144743.1"/>
    <property type="molecule type" value="Genomic_DNA"/>
</dbReference>
<keyword evidence="2" id="KW-1185">Reference proteome</keyword>
<dbReference type="AlphaFoldDB" id="A0A838BEU0"/>
<sequence>MLDIDLNGASVFPIADRLSERGIPIVFFSAYDRNVIPSRLDHVANLMKPIDRRKIIAALFPDNDRQEPWDEPLNVMALLPKFRLAARLMLPDAGAADRLVEMALELAIREVADRPDEISTEQWLNSILKRIASGSAALLH</sequence>
<protein>
    <submittedName>
        <fullName evidence="1">Response regulator</fullName>
    </submittedName>
</protein>
<evidence type="ECO:0000313" key="2">
    <source>
        <dbReference type="Proteomes" id="UP000558284"/>
    </source>
</evidence>
<gene>
    <name evidence="1" type="ORF">H0241_31595</name>
</gene>
<dbReference type="Proteomes" id="UP000558284">
    <property type="component" value="Unassembled WGS sequence"/>
</dbReference>
<accession>A0A838BEU0</accession>
<evidence type="ECO:0000313" key="1">
    <source>
        <dbReference type="EMBL" id="MBA1144743.1"/>
    </source>
</evidence>
<reference evidence="1 2" key="1">
    <citation type="submission" date="2020-07" db="EMBL/GenBank/DDBJ databases">
        <title>Definition of the novel symbiovar canariense within Mesorhizobium novociceri, a new species of genus Mesorhizobium nodulating Cicer canariense in the Caldera de Taburiente National Park (La Palma, Canary Islands).</title>
        <authorList>
            <person name="Leon-Barrios M."/>
            <person name="Perez-Yepez J."/>
            <person name="Flores-Felix J.D."/>
            <person name="Ramirez-Baena M.H."/>
            <person name="Pulido-Suarez L."/>
            <person name="Igual J.M."/>
            <person name="Velazquez E."/>
            <person name="Peix A."/>
        </authorList>
    </citation>
    <scope>NUCLEOTIDE SEQUENCE [LARGE SCALE GENOMIC DNA]</scope>
    <source>
        <strain evidence="1 2">CCANP35</strain>
    </source>
</reference>
<proteinExistence type="predicted"/>
<comment type="caution">
    <text evidence="1">The sequence shown here is derived from an EMBL/GenBank/DDBJ whole genome shotgun (WGS) entry which is preliminary data.</text>
</comment>
<organism evidence="1 2">
    <name type="scientific">Mesorhizobium neociceri</name>
    <dbReference type="NCBI Taxonomy" id="1307853"/>
    <lineage>
        <taxon>Bacteria</taxon>
        <taxon>Pseudomonadati</taxon>
        <taxon>Pseudomonadota</taxon>
        <taxon>Alphaproteobacteria</taxon>
        <taxon>Hyphomicrobiales</taxon>
        <taxon>Phyllobacteriaceae</taxon>
        <taxon>Mesorhizobium</taxon>
    </lineage>
</organism>
<dbReference type="RefSeq" id="WP_181061676.1">
    <property type="nucleotide sequence ID" value="NZ_JACDTY010000027.1"/>
</dbReference>
<name>A0A838BEU0_9HYPH</name>